<proteinExistence type="predicted"/>
<evidence type="ECO:0000313" key="2">
    <source>
        <dbReference type="Proteomes" id="UP000006738"/>
    </source>
</evidence>
<evidence type="ECO:0000313" key="1">
    <source>
        <dbReference type="EMBL" id="ABN90119.1"/>
    </source>
</evidence>
<sequence>MNQHKMPPTAREISEYRSFQRLQIAFLFTRLYHCQML</sequence>
<gene>
    <name evidence="1" type="ordered locus">BURPS1106A_3905</name>
</gene>
<dbReference type="Proteomes" id="UP000006738">
    <property type="component" value="Chromosome I"/>
</dbReference>
<dbReference type="KEGG" id="bpl:BURPS1106A_3905"/>
<name>A3P0K4_BURP0</name>
<reference evidence="1 2" key="1">
    <citation type="submission" date="2007-02" db="EMBL/GenBank/DDBJ databases">
        <authorList>
            <person name="DeShazer D."/>
            <person name="Woods D.E."/>
            <person name="Nierman W.C."/>
        </authorList>
    </citation>
    <scope>NUCLEOTIDE SEQUENCE [LARGE SCALE GENOMIC DNA]</scope>
    <source>
        <strain evidence="1 2">1106a</strain>
    </source>
</reference>
<dbReference type="HOGENOM" id="CLU_3341309_0_0_4"/>
<dbReference type="AlphaFoldDB" id="A3P0K4"/>
<protein>
    <submittedName>
        <fullName evidence="1">Uncharacterized protein</fullName>
    </submittedName>
</protein>
<accession>A3P0K4</accession>
<dbReference type="EMBL" id="CP000572">
    <property type="protein sequence ID" value="ABN90119.1"/>
    <property type="molecule type" value="Genomic_DNA"/>
</dbReference>
<organism evidence="1 2">
    <name type="scientific">Burkholderia pseudomallei (strain 1106a)</name>
    <dbReference type="NCBI Taxonomy" id="357348"/>
    <lineage>
        <taxon>Bacteria</taxon>
        <taxon>Pseudomonadati</taxon>
        <taxon>Pseudomonadota</taxon>
        <taxon>Betaproteobacteria</taxon>
        <taxon>Burkholderiales</taxon>
        <taxon>Burkholderiaceae</taxon>
        <taxon>Burkholderia</taxon>
        <taxon>pseudomallei group</taxon>
    </lineage>
</organism>